<dbReference type="Pfam" id="PF00534">
    <property type="entry name" value="Glycos_transf_1"/>
    <property type="match status" value="1"/>
</dbReference>
<dbReference type="SMART" id="SM00028">
    <property type="entry name" value="TPR"/>
    <property type="match status" value="4"/>
</dbReference>
<gene>
    <name evidence="1" type="ORF">A0U93_07660</name>
</gene>
<reference evidence="1 2" key="1">
    <citation type="submission" date="2016-03" db="EMBL/GenBank/DDBJ databases">
        <title>Acetic acid bacteria sequencing.</title>
        <authorList>
            <person name="Brandt J."/>
            <person name="Jakob F."/>
            <person name="Vogel R.F."/>
        </authorList>
    </citation>
    <scope>NUCLEOTIDE SEQUENCE [LARGE SCALE GENOMIC DNA]</scope>
    <source>
        <strain evidence="1 2">NBRC 101099</strain>
    </source>
</reference>
<dbReference type="Proteomes" id="UP000188604">
    <property type="component" value="Chromosome"/>
</dbReference>
<dbReference type="SUPFAM" id="SSF48452">
    <property type="entry name" value="TPR-like"/>
    <property type="match status" value="1"/>
</dbReference>
<dbReference type="EMBL" id="CP014691">
    <property type="protein sequence ID" value="AQS87832.1"/>
    <property type="molecule type" value="Genomic_DNA"/>
</dbReference>
<dbReference type="InterPro" id="IPR011990">
    <property type="entry name" value="TPR-like_helical_dom_sf"/>
</dbReference>
<keyword evidence="2" id="KW-1185">Reference proteome</keyword>
<protein>
    <submittedName>
        <fullName evidence="1">Uncharacterized protein</fullName>
    </submittedName>
</protein>
<dbReference type="STRING" id="320497.A0U93_07660"/>
<evidence type="ECO:0000313" key="1">
    <source>
        <dbReference type="EMBL" id="AQS87832.1"/>
    </source>
</evidence>
<dbReference type="KEGG" id="nch:A0U93_07660"/>
<dbReference type="PANTHER" id="PTHR12526">
    <property type="entry name" value="GLYCOSYLTRANSFERASE"/>
    <property type="match status" value="1"/>
</dbReference>
<dbReference type="RefSeq" id="WP_077806828.1">
    <property type="nucleotide sequence ID" value="NZ_BJXS01000002.1"/>
</dbReference>
<dbReference type="SUPFAM" id="SSF53756">
    <property type="entry name" value="UDP-Glycosyltransferase/glycogen phosphorylase"/>
    <property type="match status" value="2"/>
</dbReference>
<dbReference type="Pfam" id="PF13692">
    <property type="entry name" value="Glyco_trans_1_4"/>
    <property type="match status" value="1"/>
</dbReference>
<dbReference type="CDD" id="cd03823">
    <property type="entry name" value="GT4_ExpE7-like"/>
    <property type="match status" value="1"/>
</dbReference>
<dbReference type="InterPro" id="IPR001296">
    <property type="entry name" value="Glyco_trans_1"/>
</dbReference>
<dbReference type="Pfam" id="PF14559">
    <property type="entry name" value="TPR_19"/>
    <property type="match status" value="1"/>
</dbReference>
<dbReference type="InterPro" id="IPR019734">
    <property type="entry name" value="TPR_rpt"/>
</dbReference>
<dbReference type="Gene3D" id="1.25.40.10">
    <property type="entry name" value="Tetratricopeptide repeat domain"/>
    <property type="match status" value="2"/>
</dbReference>
<dbReference type="InterPro" id="IPR028098">
    <property type="entry name" value="Glyco_trans_4-like_N"/>
</dbReference>
<name>A0A1U9KPT6_9PROT</name>
<sequence length="1235" mass="136898">MTVFRPFRFLAPIRRYVREGDQYNRAREWVNAARAYRSALRLDPSRAAIWVQLGHACKEHGDLDEAEAAYRQATRLTPQDVDPWWQLANLLVLKGDTKASIEAFVEAGRAAGDAELGAAEIRSQKQRLDEREKEFSRPKWVDDAIYADWCALGFSGQALGFFDPWAYWQINPSVRADIGDVDPAALVRHFCERGIEQGFSFSLRERFDPDFYRAHTLNDMPFSVGNAYRHWLRVGTLHHAPPNEARWLQGLLGDDILKIDGIDLVMFRALSDPDPAKCSARVMVDDLIAGLLGDRSDFITPSRVNARFLNAVAAKGERSADREERDGALRLRERIRVAVPDFAANTRALICCNIDREMNSAALSLLMELVDHGDADARIYLLLTECLERLGLFDVARVRIQEGVRRWPGDMALRQRAEKLETQQFHSVWRQAMAAARKGQVAEGRGLISTFLDTLPQIEPSPVERLPCIRSVAIITLKYPLQCYFYRVTQRREQLERAGYSVRIFDLQSELPTFLATAGTFDTAIFFRVPAYPDTVRAILLARALGMATFYDIDDPIFASEHYPEAFESYGGTITLDTYYGLALGAPLFAKAMALCAHGIASTEPLAALMRPFLPNGQVFVLPNGLGDAHLSAVRAFEQRPPKPNGAPITIFYGSNTKAHREDIEVLLEPALIEIAKRHGKRVRICIIGALAETSRLHTVRDNITLLPVLEDVQSYWSLLASADINLALLSPSVVTDTKSGIKWLEAAMFGIPSVLSDTAGYRAVARDQETALFAGSMQEWVSALDRLVRDVALRRRIGDTAREQAFALYGPAQMAQACQAIAKSVVPHVQRPATVTPLKTLVVNVFYPPQAIGGATRVVHDNMCDLRRLEGERFHLEVFSSLIDGTPHQALFHVQDGIAVTSVGALDVPDKDAIADDPEMVAQFEATLDRMRPDLVHFHCIQRLTIGIVEATRVRGIPYCITVHDAWWISDQQFVIDQLGHARLYDYADPFATIAHCGAAAHARMERLRPALFGASAVLAVSESFGALYRRCGVPNVRVIENGVTPLEPAPRKREAGGRVRLGFIGGLARHKGWDLVEIALQQGGFANLELLAIDHAMSAGDERHAHFGTTPVSFRGKAPQNDVTALYAEIDVLLAPSIWPESFGLVTREAALCGCWVVASQRGAIGDVIDDGVNGFHVDVSTADGLRDILGRIDNDPARFRVSPPPVSKLRTSVDQARDLAALYGEFLSTEAR</sequence>
<dbReference type="Gene3D" id="3.40.50.2000">
    <property type="entry name" value="Glycogen Phosphorylase B"/>
    <property type="match status" value="4"/>
</dbReference>
<accession>A0A1U9KPT6</accession>
<dbReference type="PROSITE" id="PS50005">
    <property type="entry name" value="TPR"/>
    <property type="match status" value="2"/>
</dbReference>
<organism evidence="1 2">
    <name type="scientific">Neoasaia chiangmaiensis</name>
    <dbReference type="NCBI Taxonomy" id="320497"/>
    <lineage>
        <taxon>Bacteria</taxon>
        <taxon>Pseudomonadati</taxon>
        <taxon>Pseudomonadota</taxon>
        <taxon>Alphaproteobacteria</taxon>
        <taxon>Acetobacterales</taxon>
        <taxon>Acetobacteraceae</taxon>
        <taxon>Neoasaia</taxon>
    </lineage>
</organism>
<proteinExistence type="predicted"/>
<dbReference type="GO" id="GO:0016757">
    <property type="term" value="F:glycosyltransferase activity"/>
    <property type="evidence" value="ECO:0007669"/>
    <property type="project" value="InterPro"/>
</dbReference>
<dbReference type="AlphaFoldDB" id="A0A1U9KPT6"/>
<evidence type="ECO:0000313" key="2">
    <source>
        <dbReference type="Proteomes" id="UP000188604"/>
    </source>
</evidence>
<dbReference type="OrthoDB" id="9801573at2"/>
<dbReference type="Pfam" id="PF13579">
    <property type="entry name" value="Glyco_trans_4_4"/>
    <property type="match status" value="1"/>
</dbReference>